<dbReference type="AlphaFoldDB" id="K2RYM1"/>
<name>K2RYM1_MACPH</name>
<feature type="non-terminal residue" evidence="1">
    <location>
        <position position="1"/>
    </location>
</feature>
<dbReference type="EMBL" id="AHHD01000619">
    <property type="protein sequence ID" value="EKG09520.1"/>
    <property type="molecule type" value="Genomic_DNA"/>
</dbReference>
<protein>
    <submittedName>
        <fullName evidence="1">Uncharacterized protein</fullName>
    </submittedName>
</protein>
<evidence type="ECO:0000313" key="1">
    <source>
        <dbReference type="EMBL" id="EKG09520.1"/>
    </source>
</evidence>
<dbReference type="Proteomes" id="UP000007129">
    <property type="component" value="Unassembled WGS sequence"/>
</dbReference>
<evidence type="ECO:0000313" key="2">
    <source>
        <dbReference type="Proteomes" id="UP000007129"/>
    </source>
</evidence>
<sequence length="42" mass="5030">TVLEGTKAKKKNKVYLLKKNIKIKRPNNKLDFKKIELFEIKE</sequence>
<dbReference type="InParanoid" id="K2RYM1"/>
<comment type="caution">
    <text evidence="1">The sequence shown here is derived from an EMBL/GenBank/DDBJ whole genome shotgun (WGS) entry which is preliminary data.</text>
</comment>
<dbReference type="VEuPathDB" id="FungiDB:MPH_13428"/>
<proteinExistence type="predicted"/>
<dbReference type="HOGENOM" id="CLU_3263231_0_0_1"/>
<accession>K2RYM1</accession>
<gene>
    <name evidence="1" type="ORF">MPH_13428</name>
</gene>
<reference evidence="1 2" key="1">
    <citation type="journal article" date="2012" name="BMC Genomics">
        <title>Tools to kill: Genome of one of the most destructive plant pathogenic fungi Macrophomina phaseolina.</title>
        <authorList>
            <person name="Islam M.S."/>
            <person name="Haque M.S."/>
            <person name="Islam M.M."/>
            <person name="Emdad E.M."/>
            <person name="Halim A."/>
            <person name="Hossen Q.M.M."/>
            <person name="Hossain M.Z."/>
            <person name="Ahmed B."/>
            <person name="Rahim S."/>
            <person name="Rahman M.S."/>
            <person name="Alam M.M."/>
            <person name="Hou S."/>
            <person name="Wan X."/>
            <person name="Saito J.A."/>
            <person name="Alam M."/>
        </authorList>
    </citation>
    <scope>NUCLEOTIDE SEQUENCE [LARGE SCALE GENOMIC DNA]</scope>
    <source>
        <strain evidence="1 2">MS6</strain>
    </source>
</reference>
<organism evidence="1 2">
    <name type="scientific">Macrophomina phaseolina (strain MS6)</name>
    <name type="common">Charcoal rot fungus</name>
    <dbReference type="NCBI Taxonomy" id="1126212"/>
    <lineage>
        <taxon>Eukaryota</taxon>
        <taxon>Fungi</taxon>
        <taxon>Dikarya</taxon>
        <taxon>Ascomycota</taxon>
        <taxon>Pezizomycotina</taxon>
        <taxon>Dothideomycetes</taxon>
        <taxon>Dothideomycetes incertae sedis</taxon>
        <taxon>Botryosphaeriales</taxon>
        <taxon>Botryosphaeriaceae</taxon>
        <taxon>Macrophomina</taxon>
    </lineage>
</organism>